<dbReference type="GO" id="GO:0044780">
    <property type="term" value="P:bacterial-type flagellum assembly"/>
    <property type="evidence" value="ECO:0007669"/>
    <property type="project" value="InterPro"/>
</dbReference>
<keyword evidence="7 9" id="KW-0472">Membrane</keyword>
<evidence type="ECO:0000256" key="5">
    <source>
        <dbReference type="ARBA" id="ARBA00022692"/>
    </source>
</evidence>
<evidence type="ECO:0000256" key="6">
    <source>
        <dbReference type="ARBA" id="ARBA00022989"/>
    </source>
</evidence>
<evidence type="ECO:0000256" key="7">
    <source>
        <dbReference type="ARBA" id="ARBA00023136"/>
    </source>
</evidence>
<dbReference type="OrthoDB" id="9806440at2"/>
<dbReference type="EMBL" id="MKCS01000001">
    <property type="protein sequence ID" value="OHX12078.1"/>
    <property type="molecule type" value="Genomic_DNA"/>
</dbReference>
<gene>
    <name evidence="9" type="primary">fliQ</name>
    <name evidence="10" type="ORF">BI347_00150</name>
</gene>
<protein>
    <recommendedName>
        <fullName evidence="3 9">Flagellar biosynthetic protein FliQ</fullName>
    </recommendedName>
</protein>
<keyword evidence="4 9" id="KW-1003">Cell membrane</keyword>
<accession>A0A1S1WYD6</accession>
<comment type="subcellular location">
    <subcellularLocation>
        <location evidence="1 9">Cell membrane</location>
        <topology evidence="1">Multi-pass membrane protein</topology>
    </subcellularLocation>
    <subcellularLocation>
        <location evidence="9">Bacterial flagellum basal body</location>
    </subcellularLocation>
</comment>
<evidence type="ECO:0000256" key="9">
    <source>
        <dbReference type="RuleBase" id="RU364090"/>
    </source>
</evidence>
<reference evidence="10 11" key="1">
    <citation type="submission" date="2016-09" db="EMBL/GenBank/DDBJ databases">
        <title>Chromobacterium muskegensis sp. nov., an insecticidal bacterium isolated from Sphagnum bogs.</title>
        <authorList>
            <person name="Sparks M.E."/>
            <person name="Blackburn M.B."/>
            <person name="Gundersen-Rindal D.E."/>
            <person name="Mitchell A."/>
            <person name="Farrar R."/>
            <person name="Kuhar D."/>
        </authorList>
    </citation>
    <scope>NUCLEOTIDE SEQUENCE [LARGE SCALE GENOMIC DNA]</scope>
    <source>
        <strain evidence="10 11">37-2</strain>
    </source>
</reference>
<dbReference type="PANTHER" id="PTHR34040">
    <property type="entry name" value="FLAGELLAR BIOSYNTHETIC PROTEIN FLIQ"/>
    <property type="match status" value="1"/>
</dbReference>
<comment type="similarity">
    <text evidence="2 9">Belongs to the FliQ/MopD/SpaQ family.</text>
</comment>
<feature type="transmembrane region" description="Helical" evidence="9">
    <location>
        <begin position="12"/>
        <end position="37"/>
    </location>
</feature>
<dbReference type="InterPro" id="IPR002191">
    <property type="entry name" value="Bac_export_3"/>
</dbReference>
<evidence type="ECO:0000313" key="11">
    <source>
        <dbReference type="Proteomes" id="UP000180088"/>
    </source>
</evidence>
<dbReference type="InterPro" id="IPR006305">
    <property type="entry name" value="FliQ"/>
</dbReference>
<organism evidence="10 11">
    <name type="scientific">Chromobacterium sphagni</name>
    <dbReference type="NCBI Taxonomy" id="1903179"/>
    <lineage>
        <taxon>Bacteria</taxon>
        <taxon>Pseudomonadati</taxon>
        <taxon>Pseudomonadota</taxon>
        <taxon>Betaproteobacteria</taxon>
        <taxon>Neisseriales</taxon>
        <taxon>Chromobacteriaceae</taxon>
        <taxon>Chromobacterium</taxon>
    </lineage>
</organism>
<dbReference type="PANTHER" id="PTHR34040:SF2">
    <property type="entry name" value="FLAGELLAR BIOSYNTHETIC PROTEIN FLIQ"/>
    <property type="match status" value="1"/>
</dbReference>
<keyword evidence="8 9" id="KW-0975">Bacterial flagellum</keyword>
<feature type="transmembrane region" description="Helical" evidence="9">
    <location>
        <begin position="49"/>
        <end position="70"/>
    </location>
</feature>
<keyword evidence="6 9" id="KW-1133">Transmembrane helix</keyword>
<evidence type="ECO:0000313" key="10">
    <source>
        <dbReference type="EMBL" id="OHX12078.1"/>
    </source>
</evidence>
<evidence type="ECO:0000256" key="1">
    <source>
        <dbReference type="ARBA" id="ARBA00004651"/>
    </source>
</evidence>
<dbReference type="GO" id="GO:0005886">
    <property type="term" value="C:plasma membrane"/>
    <property type="evidence" value="ECO:0007669"/>
    <property type="project" value="UniProtKB-SubCell"/>
</dbReference>
<dbReference type="AlphaFoldDB" id="A0A1S1WYD6"/>
<dbReference type="GO" id="GO:0009306">
    <property type="term" value="P:protein secretion"/>
    <property type="evidence" value="ECO:0007669"/>
    <property type="project" value="InterPro"/>
</dbReference>
<dbReference type="NCBIfam" id="TIGR01402">
    <property type="entry name" value="fliQ"/>
    <property type="match status" value="1"/>
</dbReference>
<dbReference type="RefSeq" id="WP_071115052.1">
    <property type="nucleotide sequence ID" value="NZ_MKCS01000001.1"/>
</dbReference>
<dbReference type="STRING" id="1903179.BI347_00150"/>
<dbReference type="Pfam" id="PF01313">
    <property type="entry name" value="Bac_export_3"/>
    <property type="match status" value="1"/>
</dbReference>
<dbReference type="GO" id="GO:0009425">
    <property type="term" value="C:bacterial-type flagellum basal body"/>
    <property type="evidence" value="ECO:0007669"/>
    <property type="project" value="UniProtKB-SubCell"/>
</dbReference>
<dbReference type="PIRSF" id="PIRSF004669">
    <property type="entry name" value="FliQ"/>
    <property type="match status" value="1"/>
</dbReference>
<evidence type="ECO:0000256" key="8">
    <source>
        <dbReference type="ARBA" id="ARBA00023143"/>
    </source>
</evidence>
<name>A0A1S1WYD6_9NEIS</name>
<evidence type="ECO:0000256" key="3">
    <source>
        <dbReference type="ARBA" id="ARBA00021718"/>
    </source>
</evidence>
<comment type="function">
    <text evidence="9">Role in flagellar biosynthesis.</text>
</comment>
<evidence type="ECO:0000256" key="4">
    <source>
        <dbReference type="ARBA" id="ARBA00022475"/>
    </source>
</evidence>
<dbReference type="Proteomes" id="UP000180088">
    <property type="component" value="Unassembled WGS sequence"/>
</dbReference>
<keyword evidence="5 9" id="KW-0812">Transmembrane</keyword>
<sequence length="88" mass="9462">MTSDLSMQLMSQLMWMALSIAGPVLLFSLAVGVLVSVIQVVTQIQDASLAFIPKLLAVFAALLLFGPWMLKSLVTYASTVIGNIPSMF</sequence>
<proteinExistence type="inferred from homology"/>
<dbReference type="PRINTS" id="PR00952">
    <property type="entry name" value="TYPE3IMQPROT"/>
</dbReference>
<comment type="caution">
    <text evidence="10">The sequence shown here is derived from an EMBL/GenBank/DDBJ whole genome shotgun (WGS) entry which is preliminary data.</text>
</comment>
<evidence type="ECO:0000256" key="2">
    <source>
        <dbReference type="ARBA" id="ARBA00006156"/>
    </source>
</evidence>